<protein>
    <recommendedName>
        <fullName evidence="3">Ankyrin repeat protein</fullName>
    </recommendedName>
</protein>
<comment type="caution">
    <text evidence="1">The sequence shown here is derived from an EMBL/GenBank/DDBJ whole genome shotgun (WGS) entry which is preliminary data.</text>
</comment>
<name>V6TLD8_GIAIN</name>
<dbReference type="Proteomes" id="UP000018320">
    <property type="component" value="Unassembled WGS sequence"/>
</dbReference>
<dbReference type="InterPro" id="IPR036770">
    <property type="entry name" value="Ankyrin_rpt-contain_sf"/>
</dbReference>
<evidence type="ECO:0000313" key="1">
    <source>
        <dbReference type="EMBL" id="ESU39556.1"/>
    </source>
</evidence>
<proteinExistence type="predicted"/>
<dbReference type="PANTHER" id="PTHR24120">
    <property type="entry name" value="GH07239P"/>
    <property type="match status" value="1"/>
</dbReference>
<dbReference type="Gene3D" id="1.25.40.20">
    <property type="entry name" value="Ankyrin repeat-containing domain"/>
    <property type="match status" value="3"/>
</dbReference>
<reference evidence="2" key="1">
    <citation type="submission" date="2012-02" db="EMBL/GenBank/DDBJ databases">
        <title>Genome sequencing of Giardia lamblia Genotypes A2 and B isolates (DH and GS) and comparative analysis with the genomes of Genotypes A1 and E (WB and Pig).</title>
        <authorList>
            <person name="Adam R."/>
            <person name="Dahlstrom E."/>
            <person name="Martens C."/>
            <person name="Bruno D."/>
            <person name="Barbian K."/>
            <person name="Porcella S.F."/>
            <person name="Nash T."/>
        </authorList>
    </citation>
    <scope>NUCLEOTIDE SEQUENCE</scope>
    <source>
        <strain evidence="2">DH</strain>
    </source>
</reference>
<dbReference type="AlphaFoldDB" id="V6TLD8"/>
<dbReference type="VEuPathDB" id="GiardiaDB:GL50803_0014741"/>
<dbReference type="PANTHER" id="PTHR24120:SF4">
    <property type="entry name" value="GH07239P"/>
    <property type="match status" value="1"/>
</dbReference>
<dbReference type="SMART" id="SM00248">
    <property type="entry name" value="ANK"/>
    <property type="match status" value="6"/>
</dbReference>
<dbReference type="SUPFAM" id="SSF48403">
    <property type="entry name" value="Ankyrin repeat"/>
    <property type="match status" value="2"/>
</dbReference>
<reference evidence="1 2" key="2">
    <citation type="journal article" date="2013" name="Genome Biol. Evol.">
        <title>Genome sequencing of Giardia lamblia genotypes A2 and B isolates (DH and GS) and comparative analysis with the genomes of genotypes A1 and E (WB and Pig).</title>
        <authorList>
            <person name="Adam R.D."/>
            <person name="Dahlstrom E.W."/>
            <person name="Martens C.A."/>
            <person name="Bruno D.P."/>
            <person name="Barbian K.D."/>
            <person name="Ricklefs S.M."/>
            <person name="Hernandez M.M."/>
            <person name="Narla N.P."/>
            <person name="Patel R.B."/>
            <person name="Porcella S.F."/>
            <person name="Nash T.E."/>
        </authorList>
    </citation>
    <scope>NUCLEOTIDE SEQUENCE [LARGE SCALE GENOMIC DNA]</scope>
    <source>
        <strain evidence="1 2">DH</strain>
    </source>
</reference>
<evidence type="ECO:0000313" key="2">
    <source>
        <dbReference type="Proteomes" id="UP000018320"/>
    </source>
</evidence>
<accession>V6TLD8</accession>
<dbReference type="EMBL" id="AHGT01000002">
    <property type="protein sequence ID" value="ESU39556.1"/>
    <property type="molecule type" value="Genomic_DNA"/>
</dbReference>
<dbReference type="VEuPathDB" id="GiardiaDB:QR46_0083"/>
<dbReference type="VEuPathDB" id="GiardiaDB:GL50581_4104"/>
<feature type="non-terminal residue" evidence="1">
    <location>
        <position position="1"/>
    </location>
</feature>
<dbReference type="VEuPathDB" id="GiardiaDB:DHA2_151143"/>
<sequence>VSRWVCQHFLTAFNFRPMQSGNYTYLAFLHKTEHETAVLAQQQLDNEHVRLIRLIPFNEEILLTMKLLAELKQQDSIRTYQTISMLESNGLIRTTEEFLKEVPLCERILPYILREESMHAEDVKQLAQGIADALTRCWEQLSKLIVDKSKLSCVLLSSLTLHNVTIAPSTSDGVPTVRCVLKAPGLYCTQVEDTTAAPALISTRFGRLLYCLLTTSVCDSLPTEAMVESLKLCVKGTDPLWRDLANLAVECLTRSDMQVSEIWHRLHASHDVVDHPISTLASNSPSFMLSPPLSPQRSPSPLPLSLSELLLDRQQHYTPLMIAIISNQLHTARIVYKDFLHKRDAHRNTALILAVLCNNIPLVELLAEHEHGCTNSNGDTALLVAITNGFYECCLPLFQYELSIPNDISGILPRQMAFEACQHSILDAIIAFQGVPRDSEGCTALMRAAMDGHPVDDLVDKEFGCTHDASNGYTALMFAIINGNNDACRKLARYEALIKDSTGKSPLELAILSHQAACALTLLQSSQNPLFDTGVNTDLVAAITAEQWGVAEKLLRQLIGKRLVSRGSKRRQSQQKNTVCNIIEIDSEGNTELMKYFATELITNIESRRSYWQALIPTQAGHVNKAGETALHIAIRRGLVSAISLLVPYEMHIRDNYGCLPLRQAISLRNASAVTAILDTLHLFRDTNQRLHIIKLLEHRDWEALTCFFEDFPDTSALL</sequence>
<gene>
    <name evidence="1" type="ORF">DHA2_151143</name>
</gene>
<dbReference type="Pfam" id="PF12796">
    <property type="entry name" value="Ank_2"/>
    <property type="match status" value="3"/>
</dbReference>
<evidence type="ECO:0008006" key="3">
    <source>
        <dbReference type="Google" id="ProtNLM"/>
    </source>
</evidence>
<dbReference type="InterPro" id="IPR002110">
    <property type="entry name" value="Ankyrin_rpt"/>
</dbReference>
<organism evidence="1 2">
    <name type="scientific">Giardia intestinalis</name>
    <name type="common">Giardia lamblia</name>
    <dbReference type="NCBI Taxonomy" id="5741"/>
    <lineage>
        <taxon>Eukaryota</taxon>
        <taxon>Metamonada</taxon>
        <taxon>Diplomonadida</taxon>
        <taxon>Hexamitidae</taxon>
        <taxon>Giardiinae</taxon>
        <taxon>Giardia</taxon>
    </lineage>
</organism>